<keyword evidence="1" id="KW-1003">Cell membrane</keyword>
<dbReference type="Gene3D" id="3.90.550.10">
    <property type="entry name" value="Spore Coat Polysaccharide Biosynthesis Protein SpsA, Chain A"/>
    <property type="match status" value="1"/>
</dbReference>
<evidence type="ECO:0000256" key="8">
    <source>
        <dbReference type="SAM" id="Phobius"/>
    </source>
</evidence>
<keyword evidence="5" id="KW-0448">Lipopolysaccharide biosynthesis</keyword>
<keyword evidence="4 8" id="KW-0812">Transmembrane</keyword>
<keyword evidence="6 8" id="KW-1133">Transmembrane helix</keyword>
<evidence type="ECO:0000256" key="5">
    <source>
        <dbReference type="ARBA" id="ARBA00022985"/>
    </source>
</evidence>
<dbReference type="GO" id="GO:0099621">
    <property type="term" value="F:undecaprenyl-phosphate 4-deoxy-4-formamido-L-arabinose transferase activity"/>
    <property type="evidence" value="ECO:0007669"/>
    <property type="project" value="TreeGrafter"/>
</dbReference>
<protein>
    <submittedName>
        <fullName evidence="10">Glycosyltransferase family 2 protein</fullName>
    </submittedName>
</protein>
<dbReference type="InterPro" id="IPR050256">
    <property type="entry name" value="Glycosyltransferase_2"/>
</dbReference>
<dbReference type="EMBL" id="VBOY01000038">
    <property type="protein sequence ID" value="TMQ67511.1"/>
    <property type="molecule type" value="Genomic_DNA"/>
</dbReference>
<proteinExistence type="predicted"/>
<dbReference type="Pfam" id="PF00535">
    <property type="entry name" value="Glycos_transf_2"/>
    <property type="match status" value="1"/>
</dbReference>
<evidence type="ECO:0000256" key="4">
    <source>
        <dbReference type="ARBA" id="ARBA00022692"/>
    </source>
</evidence>
<dbReference type="InterPro" id="IPR029044">
    <property type="entry name" value="Nucleotide-diphossugar_trans"/>
</dbReference>
<evidence type="ECO:0000313" key="10">
    <source>
        <dbReference type="EMBL" id="TMQ67511.1"/>
    </source>
</evidence>
<feature type="transmembrane region" description="Helical" evidence="8">
    <location>
        <begin position="290"/>
        <end position="310"/>
    </location>
</feature>
<reference evidence="10 11" key="1">
    <citation type="journal article" date="2019" name="Nat. Microbiol.">
        <title>Mediterranean grassland soil C-N compound turnover is dependent on rainfall and depth, and is mediated by genomically divergent microorganisms.</title>
        <authorList>
            <person name="Diamond S."/>
            <person name="Andeer P.F."/>
            <person name="Li Z."/>
            <person name="Crits-Christoph A."/>
            <person name="Burstein D."/>
            <person name="Anantharaman K."/>
            <person name="Lane K.R."/>
            <person name="Thomas B.C."/>
            <person name="Pan C."/>
            <person name="Northen T.R."/>
            <person name="Banfield J.F."/>
        </authorList>
    </citation>
    <scope>NUCLEOTIDE SEQUENCE [LARGE SCALE GENOMIC DNA]</scope>
    <source>
        <strain evidence="10">WS_8</strain>
    </source>
</reference>
<feature type="transmembrane region" description="Helical" evidence="8">
    <location>
        <begin position="229"/>
        <end position="250"/>
    </location>
</feature>
<organism evidence="10 11">
    <name type="scientific">Eiseniibacteriota bacterium</name>
    <dbReference type="NCBI Taxonomy" id="2212470"/>
    <lineage>
        <taxon>Bacteria</taxon>
        <taxon>Candidatus Eiseniibacteriota</taxon>
    </lineage>
</organism>
<evidence type="ECO:0000256" key="3">
    <source>
        <dbReference type="ARBA" id="ARBA00022679"/>
    </source>
</evidence>
<name>A0A538TV81_UNCEI</name>
<keyword evidence="2" id="KW-0328">Glycosyltransferase</keyword>
<dbReference type="PANTHER" id="PTHR48090:SF3">
    <property type="entry name" value="UNDECAPRENYL-PHOSPHATE 4-DEOXY-4-FORMAMIDO-L-ARABINOSE TRANSFERASE"/>
    <property type="match status" value="1"/>
</dbReference>
<evidence type="ECO:0000256" key="1">
    <source>
        <dbReference type="ARBA" id="ARBA00022475"/>
    </source>
</evidence>
<dbReference type="CDD" id="cd04187">
    <property type="entry name" value="DPM1_like_bac"/>
    <property type="match status" value="1"/>
</dbReference>
<feature type="domain" description="Glycosyltransferase 2-like" evidence="9">
    <location>
        <begin position="28"/>
        <end position="189"/>
    </location>
</feature>
<comment type="caution">
    <text evidence="10">The sequence shown here is derived from an EMBL/GenBank/DDBJ whole genome shotgun (WGS) entry which is preliminary data.</text>
</comment>
<dbReference type="PANTHER" id="PTHR48090">
    <property type="entry name" value="UNDECAPRENYL-PHOSPHATE 4-DEOXY-4-FORMAMIDO-L-ARABINOSE TRANSFERASE-RELATED"/>
    <property type="match status" value="1"/>
</dbReference>
<evidence type="ECO:0000256" key="6">
    <source>
        <dbReference type="ARBA" id="ARBA00022989"/>
    </source>
</evidence>
<gene>
    <name evidence="10" type="ORF">E6K78_04755</name>
</gene>
<dbReference type="AlphaFoldDB" id="A0A538TV81"/>
<dbReference type="GO" id="GO:0009103">
    <property type="term" value="P:lipopolysaccharide biosynthetic process"/>
    <property type="evidence" value="ECO:0007669"/>
    <property type="project" value="UniProtKB-KW"/>
</dbReference>
<accession>A0A538TV81</accession>
<keyword evidence="7 8" id="KW-0472">Membrane</keyword>
<dbReference type="GO" id="GO:0005886">
    <property type="term" value="C:plasma membrane"/>
    <property type="evidence" value="ECO:0007669"/>
    <property type="project" value="TreeGrafter"/>
</dbReference>
<dbReference type="SUPFAM" id="SSF53448">
    <property type="entry name" value="Nucleotide-diphospho-sugar transferases"/>
    <property type="match status" value="1"/>
</dbReference>
<dbReference type="Proteomes" id="UP000316609">
    <property type="component" value="Unassembled WGS sequence"/>
</dbReference>
<evidence type="ECO:0000313" key="11">
    <source>
        <dbReference type="Proteomes" id="UP000316609"/>
    </source>
</evidence>
<keyword evidence="3 10" id="KW-0808">Transferase</keyword>
<sequence>MHGREVGRDPHAAAGRTGARVSDVLALSVVVPAYNEAESLPELHRELVTALEAMGRPWEVIYVDDGSRDGSDRVVAGLAAADPRVRGLSFRRNFGKSAALATGFRLARGAWIATLDADLQDDPAELPALAEVLEQGHDLVTGWKRQRRDPLSKRLPSWLFNAVTSRVSGVRLHDFNCGLKLYRREVVESLEIYGELHRFIPALAHWRGFRVVETPVAHRPRRFGHSKFGAARFVNGFLDLLSAAFLSTSALKPLHLFGRIGLGSLAAGGLLALWFVALWVRGDPIRVRPLMLFGAGLVLLGIQLILMGLLGEMIARLGARVDYPARGRYNLDGDA</sequence>
<feature type="transmembrane region" description="Helical" evidence="8">
    <location>
        <begin position="256"/>
        <end position="278"/>
    </location>
</feature>
<dbReference type="InterPro" id="IPR001173">
    <property type="entry name" value="Glyco_trans_2-like"/>
</dbReference>
<evidence type="ECO:0000259" key="9">
    <source>
        <dbReference type="Pfam" id="PF00535"/>
    </source>
</evidence>
<evidence type="ECO:0000256" key="7">
    <source>
        <dbReference type="ARBA" id="ARBA00023136"/>
    </source>
</evidence>
<evidence type="ECO:0000256" key="2">
    <source>
        <dbReference type="ARBA" id="ARBA00022676"/>
    </source>
</evidence>